<dbReference type="RefSeq" id="WP_231323583.1">
    <property type="nucleotide sequence ID" value="NZ_CP088156.1"/>
</dbReference>
<name>A0ABY3RER6_9BRAD</name>
<dbReference type="Pfam" id="PF07030">
    <property type="entry name" value="Phage_Mu_Gp36"/>
    <property type="match status" value="1"/>
</dbReference>
<protein>
    <submittedName>
        <fullName evidence="1">DUF1320 domain-containing protein</fullName>
    </submittedName>
</protein>
<reference evidence="1" key="1">
    <citation type="journal article" date="2024" name="Antonie Van Leeuwenhoek">
        <title>Bradyrhizobium ontarionense sp. nov., a novel bacterial symbiont isolated from Aeschynomene indica (Indian jointvetch), harbours photosynthesis, nitrogen fixation and nitrous oxide (N2O) reductase genes.</title>
        <authorList>
            <person name="Bromfield E.S.P."/>
            <person name="Cloutier S."/>
        </authorList>
    </citation>
    <scope>NUCLEOTIDE SEQUENCE</scope>
    <source>
        <strain evidence="1">A19</strain>
    </source>
</reference>
<accession>A0ABY3RER6</accession>
<proteinExistence type="predicted"/>
<keyword evidence="2" id="KW-1185">Reference proteome</keyword>
<dbReference type="EMBL" id="CP088156">
    <property type="protein sequence ID" value="UFZ05460.1"/>
    <property type="molecule type" value="Genomic_DNA"/>
</dbReference>
<dbReference type="Proteomes" id="UP001431010">
    <property type="component" value="Chromosome"/>
</dbReference>
<organism evidence="1 2">
    <name type="scientific">Bradyrhizobium ontarionense</name>
    <dbReference type="NCBI Taxonomy" id="2898149"/>
    <lineage>
        <taxon>Bacteria</taxon>
        <taxon>Pseudomonadati</taxon>
        <taxon>Pseudomonadota</taxon>
        <taxon>Alphaproteobacteria</taxon>
        <taxon>Hyphomicrobiales</taxon>
        <taxon>Nitrobacteraceae</taxon>
        <taxon>Bradyrhizobium</taxon>
    </lineage>
</organism>
<evidence type="ECO:0000313" key="2">
    <source>
        <dbReference type="Proteomes" id="UP001431010"/>
    </source>
</evidence>
<sequence length="142" mass="15050">MSYAAQSDLVARYGNEMLLELTDRADPPAGAIDGTVVTQALNDADAAINGYLLGRYALPLSTTPPLLKDLAVPIAVYKLHRDTVSEKVRLDYLDALKMLSQIASGAVRLAVAGIEPAASGASGVRTTDRVRPLTPENLKGFI</sequence>
<evidence type="ECO:0000313" key="1">
    <source>
        <dbReference type="EMBL" id="UFZ05460.1"/>
    </source>
</evidence>
<gene>
    <name evidence="1" type="ORF">LQG66_03850</name>
</gene>
<dbReference type="InterPro" id="IPR009752">
    <property type="entry name" value="Phage_Mu_GpJ"/>
</dbReference>